<evidence type="ECO:0000259" key="4">
    <source>
        <dbReference type="Pfam" id="PF07705"/>
    </source>
</evidence>
<gene>
    <name evidence="5" type="ORF">CPRO_25110</name>
    <name evidence="6" type="ORF">SAMN02745151_00880</name>
</gene>
<evidence type="ECO:0000256" key="3">
    <source>
        <dbReference type="SAM" id="SignalP"/>
    </source>
</evidence>
<protein>
    <submittedName>
        <fullName evidence="6">Uncharacterized conserved protein</fullName>
    </submittedName>
</protein>
<feature type="domain" description="CARDB" evidence="4">
    <location>
        <begin position="275"/>
        <end position="367"/>
    </location>
</feature>
<keyword evidence="2" id="KW-1133">Transmembrane helix</keyword>
<reference evidence="6" key="4">
    <citation type="submission" date="2016-11" db="EMBL/GenBank/DDBJ databases">
        <authorList>
            <person name="Varghese N."/>
            <person name="Submissions S."/>
        </authorList>
    </citation>
    <scope>NUCLEOTIDE SEQUENCE</scope>
    <source>
        <strain evidence="6">DSM 1682</strain>
    </source>
</reference>
<evidence type="ECO:0000256" key="2">
    <source>
        <dbReference type="SAM" id="Phobius"/>
    </source>
</evidence>
<dbReference type="EMBL" id="CP014223">
    <property type="protein sequence ID" value="AMJ42059.1"/>
    <property type="molecule type" value="Genomic_DNA"/>
</dbReference>
<evidence type="ECO:0000313" key="6">
    <source>
        <dbReference type="EMBL" id="SHE50513.1"/>
    </source>
</evidence>
<dbReference type="Proteomes" id="UP000068026">
    <property type="component" value="Chromosome"/>
</dbReference>
<evidence type="ECO:0000313" key="5">
    <source>
        <dbReference type="EMBL" id="AMJ42059.1"/>
    </source>
</evidence>
<dbReference type="OrthoDB" id="1704454at2"/>
<feature type="region of interest" description="Disordered" evidence="1">
    <location>
        <begin position="675"/>
        <end position="698"/>
    </location>
</feature>
<dbReference type="AlphaFoldDB" id="A0A0X8VBP6"/>
<dbReference type="Pfam" id="PF07705">
    <property type="entry name" value="CARDB"/>
    <property type="match status" value="1"/>
</dbReference>
<dbReference type="InterPro" id="IPR013783">
    <property type="entry name" value="Ig-like_fold"/>
</dbReference>
<evidence type="ECO:0000313" key="8">
    <source>
        <dbReference type="Proteomes" id="UP000184204"/>
    </source>
</evidence>
<feature type="chain" id="PRO_5043579317" evidence="3">
    <location>
        <begin position="29"/>
        <end position="698"/>
    </location>
</feature>
<dbReference type="InterPro" id="IPR011635">
    <property type="entry name" value="CARDB"/>
</dbReference>
<dbReference type="Gene3D" id="2.60.40.10">
    <property type="entry name" value="Immunoglobulins"/>
    <property type="match status" value="2"/>
</dbReference>
<reference evidence="8" key="3">
    <citation type="submission" date="2016-11" db="EMBL/GenBank/DDBJ databases">
        <authorList>
            <person name="Jaros S."/>
            <person name="Januszkiewicz K."/>
            <person name="Wedrychowicz H."/>
        </authorList>
    </citation>
    <scope>NUCLEOTIDE SEQUENCE [LARGE SCALE GENOMIC DNA]</scope>
    <source>
        <strain evidence="8">DSM 1682</strain>
    </source>
</reference>
<name>A0A0X8VBP6_ANAPI</name>
<dbReference type="KEGG" id="cpro:CPRO_25110"/>
<dbReference type="PANTHER" id="PTHR35902">
    <property type="entry name" value="S-LAYER DOMAIN-LIKE PROTEIN-RELATED"/>
    <property type="match status" value="1"/>
</dbReference>
<dbReference type="Proteomes" id="UP000184204">
    <property type="component" value="Unassembled WGS sequence"/>
</dbReference>
<keyword evidence="2" id="KW-0472">Membrane</keyword>
<dbReference type="RefSeq" id="WP_066052270.1">
    <property type="nucleotide sequence ID" value="NZ_CP014223.1"/>
</dbReference>
<keyword evidence="7" id="KW-1185">Reference proteome</keyword>
<sequence>MSKRLFQRVFALIMMCSIVLGQTSVIFADDFSENGSPKIIVGGDALIEVVAGQENRATIQVKNKGGAPADNVYVSVKRSPTDPFRVTIPGGGDVGSVGANGYQNVTLVVTFNGEVKESSYPVTLDFTYRNANDSTFTSSETIYLKMKGFDNEPSFKLDAMTLSPDSMSPGSSANLSGKIINNGEKDLQDVDISLENLSTDKISLSGGFSSKHFASIPIGGSANFAFSLVASADMAAGNYPVSIKLKYKDKFGKAVEKAQDYYVNVGGVAGQKSQLEIRNMKEPGGVYGVNQNFTVSFDLYNSGKISAKNIVVKAEPVDASAVVPKSASVKTISELKAGATTTLSFTFAGTAAAKSQNYAIQFTTDYTSGGTAVTSFKQFAGVNVSNPSKDEENASKPKLIVSNYECNPLIVMAGQEFDLNMDILNTHATKGVKNIKMFLTLAEETSSDSQKSGNIFTPVNSSNTFYFDAIGPKGKTQKKLRLYVVPEAQPKTYTLTVNFEYEDAAGKEFTATELLGINVKQVTEMQVDDFAIPETVEMGTPVAVSFGYNNTGKVTLNNVMVKVEGDVECQNKSTYIGNMDSGAGEYFETSFTPNTSGEVPVSIVISYEDATGELKEERRDFVLNVTEPMMPEDADNTNNETAPLDMKKVMISISILALFAMGLFIFIRRQKQEPQNTFAESKNDLDDEDEDDREDMSL</sequence>
<evidence type="ECO:0000313" key="7">
    <source>
        <dbReference type="Proteomes" id="UP000068026"/>
    </source>
</evidence>
<reference evidence="5 7" key="1">
    <citation type="journal article" date="2016" name="Genome Announc.">
        <title>Complete Genome Sequence of the Amino Acid-Fermenting Clostridium propionicum X2 (DSM 1682).</title>
        <authorList>
            <person name="Poehlein A."/>
            <person name="Schlien K."/>
            <person name="Chowdhury N.P."/>
            <person name="Gottschalk G."/>
            <person name="Buckel W."/>
            <person name="Daniel R."/>
        </authorList>
    </citation>
    <scope>NUCLEOTIDE SEQUENCE [LARGE SCALE GENOMIC DNA]</scope>
    <source>
        <strain evidence="5 7">X2</strain>
    </source>
</reference>
<keyword evidence="3" id="KW-0732">Signal</keyword>
<keyword evidence="2" id="KW-0812">Transmembrane</keyword>
<organism evidence="6 8">
    <name type="scientific">Anaerotignum propionicum DSM 1682</name>
    <dbReference type="NCBI Taxonomy" id="991789"/>
    <lineage>
        <taxon>Bacteria</taxon>
        <taxon>Bacillati</taxon>
        <taxon>Bacillota</taxon>
        <taxon>Clostridia</taxon>
        <taxon>Lachnospirales</taxon>
        <taxon>Anaerotignaceae</taxon>
        <taxon>Anaerotignum</taxon>
    </lineage>
</organism>
<reference evidence="7" key="2">
    <citation type="submission" date="2016-01" db="EMBL/GenBank/DDBJ databases">
        <authorList>
            <person name="Poehlein A."/>
            <person name="Schlien K."/>
            <person name="Gottschalk G."/>
            <person name="Buckel W."/>
            <person name="Daniel R."/>
        </authorList>
    </citation>
    <scope>NUCLEOTIDE SEQUENCE [LARGE SCALE GENOMIC DNA]</scope>
    <source>
        <strain evidence="7">X2</strain>
    </source>
</reference>
<feature type="transmembrane region" description="Helical" evidence="2">
    <location>
        <begin position="649"/>
        <end position="667"/>
    </location>
</feature>
<proteinExistence type="predicted"/>
<feature type="compositionally biased region" description="Acidic residues" evidence="1">
    <location>
        <begin position="685"/>
        <end position="698"/>
    </location>
</feature>
<dbReference type="PANTHER" id="PTHR35902:SF3">
    <property type="entry name" value="NPCBM-ASSOCIATED, NEW3 DOMAIN OF ALPHA-GALACTOSIDASE"/>
    <property type="match status" value="1"/>
</dbReference>
<accession>A0A0X8VBP6</accession>
<feature type="signal peptide" evidence="3">
    <location>
        <begin position="1"/>
        <end position="28"/>
    </location>
</feature>
<dbReference type="EMBL" id="FQUA01000003">
    <property type="protein sequence ID" value="SHE50513.1"/>
    <property type="molecule type" value="Genomic_DNA"/>
</dbReference>
<evidence type="ECO:0000256" key="1">
    <source>
        <dbReference type="SAM" id="MobiDB-lite"/>
    </source>
</evidence>